<dbReference type="InterPro" id="IPR022384">
    <property type="entry name" value="FormiminoTrfase_cat_dom_sf"/>
</dbReference>
<dbReference type="EMBL" id="CAFBOK010000008">
    <property type="protein sequence ID" value="CAB4971566.1"/>
    <property type="molecule type" value="Genomic_DNA"/>
</dbReference>
<dbReference type="InterPro" id="IPR012886">
    <property type="entry name" value="Formiminotransferase_N"/>
</dbReference>
<evidence type="ECO:0000313" key="9">
    <source>
        <dbReference type="EMBL" id="CAB4786434.1"/>
    </source>
</evidence>
<evidence type="ECO:0000313" key="6">
    <source>
        <dbReference type="EMBL" id="CAB4581665.1"/>
    </source>
</evidence>
<evidence type="ECO:0000313" key="5">
    <source>
        <dbReference type="EMBL" id="CAB4338741.1"/>
    </source>
</evidence>
<feature type="domain" description="Formiminotransferase C-terminal subdomain" evidence="3">
    <location>
        <begin position="154"/>
        <end position="256"/>
    </location>
</feature>
<dbReference type="Gene3D" id="3.30.990.10">
    <property type="entry name" value="Formiminotransferase, N-terminal subdomain"/>
    <property type="match status" value="1"/>
</dbReference>
<dbReference type="InterPro" id="IPR037070">
    <property type="entry name" value="Formiminotransferase_C_sf"/>
</dbReference>
<evidence type="ECO:0000259" key="3">
    <source>
        <dbReference type="SMART" id="SM01221"/>
    </source>
</evidence>
<dbReference type="EC" id="2.1.2.5" evidence="1"/>
<dbReference type="GO" id="GO:0005542">
    <property type="term" value="F:folic acid binding"/>
    <property type="evidence" value="ECO:0007669"/>
    <property type="project" value="InterPro"/>
</dbReference>
<dbReference type="InterPro" id="IPR013802">
    <property type="entry name" value="Formiminotransferase_C"/>
</dbReference>
<gene>
    <name evidence="6" type="ORF">UFOPK1762_00672</name>
    <name evidence="7" type="ORF">UFOPK1906_01515</name>
    <name evidence="8" type="ORF">UFOPK2624_00780</name>
    <name evidence="9" type="ORF">UFOPK2969_00440</name>
    <name evidence="5" type="ORF">UFOPK3331_00794</name>
    <name evidence="10" type="ORF">UFOPK3927_00135</name>
    <name evidence="11" type="ORF">UFOPK4371_00288</name>
</gene>
<dbReference type="SMART" id="SM01222">
    <property type="entry name" value="FTCD_N"/>
    <property type="match status" value="1"/>
</dbReference>
<evidence type="ECO:0000259" key="4">
    <source>
        <dbReference type="SMART" id="SM01222"/>
    </source>
</evidence>
<dbReference type="EMBL" id="CAEZTY010000017">
    <property type="protein sequence ID" value="CAB4581665.1"/>
    <property type="molecule type" value="Genomic_DNA"/>
</dbReference>
<dbReference type="EMBL" id="CAFAAD010000021">
    <property type="protein sequence ID" value="CAB4786434.1"/>
    <property type="molecule type" value="Genomic_DNA"/>
</dbReference>
<proteinExistence type="predicted"/>
<dbReference type="Gene3D" id="3.30.70.670">
    <property type="entry name" value="Formiminotransferase, C-terminal subdomain"/>
    <property type="match status" value="1"/>
</dbReference>
<dbReference type="PANTHER" id="PTHR12234:SF1">
    <property type="entry name" value="FORMIMINOTRANSFERASE N-TERMINAL SUBDOMAIN-CONTAINING PROTEIN"/>
    <property type="match status" value="1"/>
</dbReference>
<dbReference type="AlphaFoldDB" id="A0A6J6WT72"/>
<dbReference type="PANTHER" id="PTHR12234">
    <property type="entry name" value="FORMIMINOTRANSFERASE-CYCLODEAMINASE"/>
    <property type="match status" value="1"/>
</dbReference>
<dbReference type="EMBL" id="CAEZVC010000113">
    <property type="protein sequence ID" value="CAB4631878.1"/>
    <property type="molecule type" value="Genomic_DNA"/>
</dbReference>
<dbReference type="InterPro" id="IPR051623">
    <property type="entry name" value="FTCD"/>
</dbReference>
<dbReference type="EMBL" id="CAESAL010000020">
    <property type="protein sequence ID" value="CAB4338741.1"/>
    <property type="molecule type" value="Genomic_DNA"/>
</dbReference>
<reference evidence="9" key="1">
    <citation type="submission" date="2020-05" db="EMBL/GenBank/DDBJ databases">
        <authorList>
            <person name="Chiriac C."/>
            <person name="Salcher M."/>
            <person name="Ghai R."/>
            <person name="Kavagutti S V."/>
        </authorList>
    </citation>
    <scope>NUCLEOTIDE SEQUENCE</scope>
</reference>
<dbReference type="InterPro" id="IPR037064">
    <property type="entry name" value="Formiminotransferase_N_sf"/>
</dbReference>
<dbReference type="SMART" id="SM01221">
    <property type="entry name" value="FTCD"/>
    <property type="match status" value="1"/>
</dbReference>
<dbReference type="EMBL" id="CAEZXY010000025">
    <property type="protein sequence ID" value="CAB4705269.1"/>
    <property type="molecule type" value="Genomic_DNA"/>
</dbReference>
<evidence type="ECO:0000313" key="11">
    <source>
        <dbReference type="EMBL" id="CAB5074257.1"/>
    </source>
</evidence>
<evidence type="ECO:0000256" key="2">
    <source>
        <dbReference type="ARBA" id="ARBA00022679"/>
    </source>
</evidence>
<sequence>MIECVINISEGRDLDLVEEIALAAGNDLLDVHCDPDHNRSVLTVIGAAAPAAVIRAAVQRLDLRSHEGVHPRIGVVDVVPFVPLTGSTFEDALTSRDASAWWIADELRVPVFLYGPERTLPDVRRGAFTTLRPDFGPPEPHPTAGAVAVGARNPLMAWNLWLSDASLEQAKELATSLRGPGVRALGLQVGDQVQVSMNLIDPLHVGPAEVYDIVAASADIARAELVGLIPQAVLETVEPKRWEQLNLSIETTIEFRLER</sequence>
<keyword evidence="2" id="KW-0808">Transferase</keyword>
<evidence type="ECO:0000313" key="8">
    <source>
        <dbReference type="EMBL" id="CAB4705269.1"/>
    </source>
</evidence>
<dbReference type="EMBL" id="CAFBRD010000008">
    <property type="protein sequence ID" value="CAB5074257.1"/>
    <property type="molecule type" value="Genomic_DNA"/>
</dbReference>
<feature type="domain" description="Formiminotransferase N-terminal subdomain" evidence="4">
    <location>
        <begin position="1"/>
        <end position="153"/>
    </location>
</feature>
<dbReference type="SUPFAM" id="SSF55116">
    <property type="entry name" value="Formiminotransferase domain of formiminotransferase-cyclodeaminase"/>
    <property type="match status" value="2"/>
</dbReference>
<accession>A0A6J6WT72</accession>
<name>A0A6J6WT72_9ZZZZ</name>
<evidence type="ECO:0000313" key="10">
    <source>
        <dbReference type="EMBL" id="CAB4971566.1"/>
    </source>
</evidence>
<evidence type="ECO:0000313" key="7">
    <source>
        <dbReference type="EMBL" id="CAB4631878.1"/>
    </source>
</evidence>
<dbReference type="GO" id="GO:0030409">
    <property type="term" value="F:glutamate formimidoyltransferase activity"/>
    <property type="evidence" value="ECO:0007669"/>
    <property type="project" value="UniProtKB-EC"/>
</dbReference>
<dbReference type="Pfam" id="PF07837">
    <property type="entry name" value="FTCD_N"/>
    <property type="match status" value="1"/>
</dbReference>
<organism evidence="9">
    <name type="scientific">freshwater metagenome</name>
    <dbReference type="NCBI Taxonomy" id="449393"/>
    <lineage>
        <taxon>unclassified sequences</taxon>
        <taxon>metagenomes</taxon>
        <taxon>ecological metagenomes</taxon>
    </lineage>
</organism>
<protein>
    <recommendedName>
        <fullName evidence="1">glutamate formimidoyltransferase</fullName>
        <ecNumber evidence="1">2.1.2.5</ecNumber>
    </recommendedName>
</protein>
<evidence type="ECO:0000256" key="1">
    <source>
        <dbReference type="ARBA" id="ARBA00012252"/>
    </source>
</evidence>